<reference evidence="1 2" key="1">
    <citation type="submission" date="2023-08" db="EMBL/GenBank/DDBJ databases">
        <title>Draft genome sequence of Algoriphagus taiwanensis.</title>
        <authorList>
            <person name="Takatani N."/>
            <person name="Hosokawa M."/>
            <person name="Sawabe T."/>
        </authorList>
    </citation>
    <scope>NUCLEOTIDE SEQUENCE [LARGE SCALE GENOMIC DNA]</scope>
    <source>
        <strain evidence="1 2">JCM 19755</strain>
    </source>
</reference>
<keyword evidence="2" id="KW-1185">Reference proteome</keyword>
<dbReference type="PANTHER" id="PTHR12526">
    <property type="entry name" value="GLYCOSYLTRANSFERASE"/>
    <property type="match status" value="1"/>
</dbReference>
<evidence type="ECO:0000313" key="1">
    <source>
        <dbReference type="EMBL" id="GMQ33810.1"/>
    </source>
</evidence>
<comment type="caution">
    <text evidence="1">The sequence shown here is derived from an EMBL/GenBank/DDBJ whole genome shotgun (WGS) entry which is preliminary data.</text>
</comment>
<dbReference type="Proteomes" id="UP001307705">
    <property type="component" value="Unassembled WGS sequence"/>
</dbReference>
<dbReference type="Gene3D" id="3.40.50.2000">
    <property type="entry name" value="Glycogen Phosphorylase B"/>
    <property type="match status" value="2"/>
</dbReference>
<evidence type="ECO:0000313" key="2">
    <source>
        <dbReference type="Proteomes" id="UP001307705"/>
    </source>
</evidence>
<protein>
    <submittedName>
        <fullName evidence="1">Uncharacterized protein</fullName>
    </submittedName>
</protein>
<dbReference type="EMBL" id="BTPE01000006">
    <property type="protein sequence ID" value="GMQ33810.1"/>
    <property type="molecule type" value="Genomic_DNA"/>
</dbReference>
<organism evidence="1 2">
    <name type="scientific">Algoriphagus taiwanensis</name>
    <dbReference type="NCBI Taxonomy" id="1445656"/>
    <lineage>
        <taxon>Bacteria</taxon>
        <taxon>Pseudomonadati</taxon>
        <taxon>Bacteroidota</taxon>
        <taxon>Cytophagia</taxon>
        <taxon>Cytophagales</taxon>
        <taxon>Cyclobacteriaceae</taxon>
        <taxon>Algoriphagus</taxon>
    </lineage>
</organism>
<gene>
    <name evidence="1" type="ORF">Ataiwa_20820</name>
</gene>
<dbReference type="RefSeq" id="WP_338228646.1">
    <property type="nucleotide sequence ID" value="NZ_BTPE01000006.1"/>
</dbReference>
<accession>A0ABQ6Q2F5</accession>
<dbReference type="SUPFAM" id="SSF53756">
    <property type="entry name" value="UDP-Glycosyltransferase/glycogen phosphorylase"/>
    <property type="match status" value="1"/>
</dbReference>
<dbReference type="PANTHER" id="PTHR12526:SF630">
    <property type="entry name" value="GLYCOSYLTRANSFERASE"/>
    <property type="match status" value="1"/>
</dbReference>
<proteinExistence type="predicted"/>
<name>A0ABQ6Q2F5_9BACT</name>
<sequence length="377" mass="43171">MNTIICHSFPAWDSPYVKSTLELITRLASTHRVILLDYPYTLKDYWKTDYAPKAQLRGKDGGKRIILTEFGQVEVYNSLPVIPTNWADNKKIFNLLMKANSYLVGKTIRRILRTVDPKNTHVINAFNPVFGHFTRHYWGEIPVTYYAYDEMSAAPWAEKWGKIYESKFINSVDRVVVSSTGLADKFKQLHPKVNCVKNGVNLKYFEGEEQSSRLTRKMGYLGAFDERIDLELLKATAEAFPDYLIEILGPVKITSISALPQRVVFLGAKPQNELLQHLSQWEVCLIPFRKTPFTQAIYPLKINEYLAAGKPVVTTDFADLGDFKGLIRIAQDPIEFIIGIQREIRGNNRLKSAKRREFAQQNSWEARANQFINALAS</sequence>
<dbReference type="Pfam" id="PF13692">
    <property type="entry name" value="Glyco_trans_1_4"/>
    <property type="match status" value="1"/>
</dbReference>